<dbReference type="PRINTS" id="PR00380">
    <property type="entry name" value="KINESINHEAVY"/>
</dbReference>
<keyword evidence="3 7" id="KW-0067">ATP-binding</keyword>
<feature type="coiled-coil region" evidence="8">
    <location>
        <begin position="374"/>
        <end position="401"/>
    </location>
</feature>
<dbReference type="GO" id="GO:0003777">
    <property type="term" value="F:microtubule motor activity"/>
    <property type="evidence" value="ECO:0007669"/>
    <property type="project" value="InterPro"/>
</dbReference>
<dbReference type="InterPro" id="IPR001752">
    <property type="entry name" value="Kinesin_motor_dom"/>
</dbReference>
<dbReference type="CDD" id="cd01374">
    <property type="entry name" value="KISc_CENP_E"/>
    <property type="match status" value="1"/>
</dbReference>
<dbReference type="InterPro" id="IPR027640">
    <property type="entry name" value="Kinesin-like_fam"/>
</dbReference>
<evidence type="ECO:0000256" key="7">
    <source>
        <dbReference type="PROSITE-ProRule" id="PRU00283"/>
    </source>
</evidence>
<feature type="binding site" evidence="7">
    <location>
        <begin position="101"/>
        <end position="108"/>
    </location>
    <ligand>
        <name>ATP</name>
        <dbReference type="ChEBI" id="CHEBI:30616"/>
    </ligand>
</feature>
<proteinExistence type="inferred from homology"/>
<dbReference type="RefSeq" id="XP_022661941.1">
    <property type="nucleotide sequence ID" value="XM_022806206.1"/>
</dbReference>
<feature type="compositionally biased region" description="Basic and acidic residues" evidence="9">
    <location>
        <begin position="1257"/>
        <end position="1269"/>
    </location>
</feature>
<feature type="region of interest" description="Disordered" evidence="9">
    <location>
        <begin position="719"/>
        <end position="749"/>
    </location>
</feature>
<feature type="compositionally biased region" description="Polar residues" evidence="9">
    <location>
        <begin position="719"/>
        <end position="731"/>
    </location>
</feature>
<feature type="coiled-coil region" evidence="8">
    <location>
        <begin position="524"/>
        <end position="558"/>
    </location>
</feature>
<evidence type="ECO:0000256" key="8">
    <source>
        <dbReference type="SAM" id="Coils"/>
    </source>
</evidence>
<evidence type="ECO:0000256" key="1">
    <source>
        <dbReference type="ARBA" id="ARBA00004245"/>
    </source>
</evidence>
<dbReference type="KEGG" id="vde:111250659"/>
<evidence type="ECO:0000259" key="10">
    <source>
        <dbReference type="PROSITE" id="PS50067"/>
    </source>
</evidence>
<evidence type="ECO:0000256" key="6">
    <source>
        <dbReference type="ARBA" id="ARBA00023212"/>
    </source>
</evidence>
<dbReference type="InterPro" id="IPR027417">
    <property type="entry name" value="P-loop_NTPase"/>
</dbReference>
<sequence length="1296" mass="141871">MSGGNSGGVAITGTGGGGTSTSDSISVAVRVRPAKSVSDPVEWIVQDNVIYGAQPENQHNVFAFDHIFSQETTNTNVYEKVVGPIIESVLDGYHGTVFAYGQTSSGKTHTMMGNDADPGIIKRAIAYIFERIHKDADREFMIRISYLEIYNEQIRDLLNPATQSSALQIKGPDMAVSGLVEQVCRDADELMKWMLAGDKNRQVGCTNMNERSSRSHSIFRVTLESSHRDAVGNKREGVTISQLNLVDLAGSERATQTGATGTRLREGCHINTSLTALGIVIRKLSKQEKHINFRDSKLTRILQNSLGGNSRTAIVCTISPFDYETSLSTLRFGSDAKRIRNKPVINQVLSEDASLLQKRNKEIESLKALICKVKTGKEQELKEKDDTISQLQKKIEDLQRLAICGDLPSSITERTYSMPLRVDCRRRETWCPGQIAAATPGKSLLTSTGASTMFEQRHTSGGSNEDSFLAQYGTYDDGLKNDFGAFCTPARPRKRKSLEIDCPASSSSTETLKSLTSQCDVSRKNEEYEDLAALKGKYEDAMSELRELREHIAFLQAEQKLCCQATPGLAAKRPRIKTVDPLAPHESSDPSGTESGGFNQESSSCTNTDQEAVTRTPVNGLSLILEEESELEGESPFERKLKLMATPRQTITSMKRENALLKRSLMAFSGYASPSETTGTTLRNGSGALFLRSPSPGVQTYEVGCQYEEIVSGETNPLENLTATDQSTPVSNEPPRQMVNRSTSPLPLLATPMKSELPIRSTPRRRDTCDSLITFLTPQTREICTASHVQGSMVSWLETEGTPINFPLVLKDMAVQTDCAVEASGSSVEINGKIKEKSCVADASIMTELSPVMTDASTSVTGTLLNDDTKLQTVVVTEVEAKTILVDANTSAIIFPSEGLTKADASTSFGMPTHQEKAEITEMAVFTELEAKLIPVNVNVSPTCFPENAVASFAAAGQPIGHEVITTDVVTQTDFEEKLDTMHAADVKRQHGERVLHATHVEVQCVTEMTDVSTLASVAIMDAASQTDKETKVAPMAPCRATKFLFATRCMDNPAFAGIASPSELLIGMNALLGSAESAKDPVEPSVKSGTKWEQPVPKRRDVGCQARIEELWVIRMKLDKEKAAREDAEKRCDELWREKSRLVKTNDKYLAFLKQSGIDPKKVLSEEVVAKPLKDTRNIASTPATATPSTPSTAEQYRQKYEAIKEFCWRHPDIKDRLLSERVVLARPKVPQVSQTLNFGKDSPAAGKLNSESETPGDHSNEAQEDRPLANLQDVQEFRGVDYLAKADPGECRPS</sequence>
<protein>
    <recommendedName>
        <fullName evidence="10">Kinesin motor domain-containing protein</fullName>
    </recommendedName>
</protein>
<dbReference type="InterPro" id="IPR019821">
    <property type="entry name" value="Kinesin_motor_CS"/>
</dbReference>
<dbReference type="GO" id="GO:0007018">
    <property type="term" value="P:microtubule-based movement"/>
    <property type="evidence" value="ECO:0007669"/>
    <property type="project" value="InterPro"/>
</dbReference>
<keyword evidence="6" id="KW-0963">Cytoplasm</keyword>
<feature type="domain" description="Kinesin motor" evidence="10">
    <location>
        <begin position="24"/>
        <end position="339"/>
    </location>
</feature>
<dbReference type="GO" id="GO:0008017">
    <property type="term" value="F:microtubule binding"/>
    <property type="evidence" value="ECO:0007669"/>
    <property type="project" value="InterPro"/>
</dbReference>
<dbReference type="SUPFAM" id="SSF52540">
    <property type="entry name" value="P-loop containing nucleoside triphosphate hydrolases"/>
    <property type="match status" value="1"/>
</dbReference>
<comment type="subcellular location">
    <subcellularLocation>
        <location evidence="1">Cytoplasm</location>
        <location evidence="1">Cytoskeleton</location>
    </subcellularLocation>
</comment>
<evidence type="ECO:0000256" key="5">
    <source>
        <dbReference type="ARBA" id="ARBA00023175"/>
    </source>
</evidence>
<reference evidence="11" key="1">
    <citation type="submission" date="2021-01" db="UniProtKB">
        <authorList>
            <consortium name="EnsemblMetazoa"/>
        </authorList>
    </citation>
    <scope>IDENTIFICATION</scope>
</reference>
<dbReference type="GO" id="GO:0015630">
    <property type="term" value="C:microtubule cytoskeleton"/>
    <property type="evidence" value="ECO:0007669"/>
    <property type="project" value="UniProtKB-ARBA"/>
</dbReference>
<dbReference type="EnsemblMetazoa" id="XM_022806206">
    <property type="protein sequence ID" value="XP_022661941"/>
    <property type="gene ID" value="LOC111250659"/>
</dbReference>
<accession>A0A7M7MH94</accession>
<dbReference type="GO" id="GO:0005524">
    <property type="term" value="F:ATP binding"/>
    <property type="evidence" value="ECO:0007669"/>
    <property type="project" value="UniProtKB-UniRule"/>
</dbReference>
<dbReference type="PANTHER" id="PTHR47968">
    <property type="entry name" value="CENTROMERE PROTEIN E"/>
    <property type="match status" value="1"/>
</dbReference>
<evidence type="ECO:0000256" key="3">
    <source>
        <dbReference type="ARBA" id="ARBA00022840"/>
    </source>
</evidence>
<dbReference type="Proteomes" id="UP000594260">
    <property type="component" value="Unplaced"/>
</dbReference>
<feature type="region of interest" description="Disordered" evidence="9">
    <location>
        <begin position="1236"/>
        <end position="1296"/>
    </location>
</feature>
<dbReference type="GeneID" id="111250659"/>
<feature type="region of interest" description="Disordered" evidence="9">
    <location>
        <begin position="573"/>
        <end position="613"/>
    </location>
</feature>
<evidence type="ECO:0000313" key="11">
    <source>
        <dbReference type="EnsemblMetazoa" id="XP_022661941"/>
    </source>
</evidence>
<evidence type="ECO:0000256" key="4">
    <source>
        <dbReference type="ARBA" id="ARBA00023054"/>
    </source>
</evidence>
<keyword evidence="4 8" id="KW-0175">Coiled coil</keyword>
<organism evidence="11 12">
    <name type="scientific">Varroa destructor</name>
    <name type="common">Honeybee mite</name>
    <dbReference type="NCBI Taxonomy" id="109461"/>
    <lineage>
        <taxon>Eukaryota</taxon>
        <taxon>Metazoa</taxon>
        <taxon>Ecdysozoa</taxon>
        <taxon>Arthropoda</taxon>
        <taxon>Chelicerata</taxon>
        <taxon>Arachnida</taxon>
        <taxon>Acari</taxon>
        <taxon>Parasitiformes</taxon>
        <taxon>Mesostigmata</taxon>
        <taxon>Gamasina</taxon>
        <taxon>Dermanyssoidea</taxon>
        <taxon>Varroidae</taxon>
        <taxon>Varroa</taxon>
    </lineage>
</organism>
<dbReference type="Gene3D" id="3.40.850.10">
    <property type="entry name" value="Kinesin motor domain"/>
    <property type="match status" value="1"/>
</dbReference>
<dbReference type="PANTHER" id="PTHR47968:SF75">
    <property type="entry name" value="CENTROMERE-ASSOCIATED PROTEIN E"/>
    <property type="match status" value="1"/>
</dbReference>
<keyword evidence="12" id="KW-1185">Reference proteome</keyword>
<dbReference type="InterPro" id="IPR036961">
    <property type="entry name" value="Kinesin_motor_dom_sf"/>
</dbReference>
<name>A0A7M7MH94_VARDE</name>
<comment type="similarity">
    <text evidence="7">Belongs to the TRAFAC class myosin-kinesin ATPase superfamily. Kinesin family.</text>
</comment>
<feature type="compositionally biased region" description="Polar residues" evidence="9">
    <location>
        <begin position="589"/>
        <end position="613"/>
    </location>
</feature>
<dbReference type="InParanoid" id="A0A7M7MH94"/>
<evidence type="ECO:0000313" key="12">
    <source>
        <dbReference type="Proteomes" id="UP000594260"/>
    </source>
</evidence>
<dbReference type="OrthoDB" id="6511566at2759"/>
<keyword evidence="5 7" id="KW-0505">Motor protein</keyword>
<evidence type="ECO:0000256" key="2">
    <source>
        <dbReference type="ARBA" id="ARBA00022741"/>
    </source>
</evidence>
<dbReference type="FunFam" id="3.40.850.10:FF:000177">
    <property type="entry name" value="Kinesin-like protein"/>
    <property type="match status" value="1"/>
</dbReference>
<evidence type="ECO:0000256" key="9">
    <source>
        <dbReference type="SAM" id="MobiDB-lite"/>
    </source>
</evidence>
<feature type="region of interest" description="Disordered" evidence="9">
    <location>
        <begin position="1"/>
        <end position="23"/>
    </location>
</feature>
<dbReference type="SMART" id="SM00129">
    <property type="entry name" value="KISc"/>
    <property type="match status" value="1"/>
</dbReference>
<dbReference type="PROSITE" id="PS00411">
    <property type="entry name" value="KINESIN_MOTOR_1"/>
    <property type="match status" value="1"/>
</dbReference>
<dbReference type="Pfam" id="PF00225">
    <property type="entry name" value="Kinesin"/>
    <property type="match status" value="1"/>
</dbReference>
<keyword evidence="6" id="KW-0206">Cytoskeleton</keyword>
<keyword evidence="2 7" id="KW-0547">Nucleotide-binding</keyword>
<dbReference type="PROSITE" id="PS50067">
    <property type="entry name" value="KINESIN_MOTOR_2"/>
    <property type="match status" value="1"/>
</dbReference>